<protein>
    <recommendedName>
        <fullName evidence="6">Ankyrin</fullName>
    </recommendedName>
</protein>
<evidence type="ECO:0000256" key="1">
    <source>
        <dbReference type="ARBA" id="ARBA00022737"/>
    </source>
</evidence>
<dbReference type="PROSITE" id="PS50088">
    <property type="entry name" value="ANK_REPEAT"/>
    <property type="match status" value="2"/>
</dbReference>
<evidence type="ECO:0000313" key="4">
    <source>
        <dbReference type="EMBL" id="KAJ3050292.1"/>
    </source>
</evidence>
<dbReference type="PANTHER" id="PTHR24166">
    <property type="entry name" value="ROLLING PEBBLES, ISOFORM B"/>
    <property type="match status" value="1"/>
</dbReference>
<dbReference type="EMBL" id="JADGJD010000531">
    <property type="protein sequence ID" value="KAJ3050292.1"/>
    <property type="molecule type" value="Genomic_DNA"/>
</dbReference>
<name>A0AAD5SI00_9FUNG</name>
<proteinExistence type="predicted"/>
<dbReference type="InterPro" id="IPR050889">
    <property type="entry name" value="Dendritic_Spine_Reg/Scaffold"/>
</dbReference>
<keyword evidence="2 3" id="KW-0040">ANK repeat</keyword>
<evidence type="ECO:0000313" key="5">
    <source>
        <dbReference type="Proteomes" id="UP001212841"/>
    </source>
</evidence>
<reference evidence="4" key="1">
    <citation type="submission" date="2020-05" db="EMBL/GenBank/DDBJ databases">
        <title>Phylogenomic resolution of chytrid fungi.</title>
        <authorList>
            <person name="Stajich J.E."/>
            <person name="Amses K."/>
            <person name="Simmons R."/>
            <person name="Seto K."/>
            <person name="Myers J."/>
            <person name="Bonds A."/>
            <person name="Quandt C.A."/>
            <person name="Barry K."/>
            <person name="Liu P."/>
            <person name="Grigoriev I."/>
            <person name="Longcore J.E."/>
            <person name="James T.Y."/>
        </authorList>
    </citation>
    <scope>NUCLEOTIDE SEQUENCE</scope>
    <source>
        <strain evidence="4">JEL0318</strain>
    </source>
</reference>
<keyword evidence="1" id="KW-0677">Repeat</keyword>
<keyword evidence="5" id="KW-1185">Reference proteome</keyword>
<evidence type="ECO:0000256" key="2">
    <source>
        <dbReference type="ARBA" id="ARBA00023043"/>
    </source>
</evidence>
<evidence type="ECO:0008006" key="6">
    <source>
        <dbReference type="Google" id="ProtNLM"/>
    </source>
</evidence>
<dbReference type="InterPro" id="IPR036770">
    <property type="entry name" value="Ankyrin_rpt-contain_sf"/>
</dbReference>
<dbReference type="PROSITE" id="PS50297">
    <property type="entry name" value="ANK_REP_REGION"/>
    <property type="match status" value="1"/>
</dbReference>
<evidence type="ECO:0000256" key="3">
    <source>
        <dbReference type="PROSITE-ProRule" id="PRU00023"/>
    </source>
</evidence>
<accession>A0AAD5SI00</accession>
<dbReference type="PANTHER" id="PTHR24166:SF48">
    <property type="entry name" value="PROTEIN VAPYRIN"/>
    <property type="match status" value="1"/>
</dbReference>
<dbReference type="Gene3D" id="1.25.40.20">
    <property type="entry name" value="Ankyrin repeat-containing domain"/>
    <property type="match status" value="2"/>
</dbReference>
<dbReference type="Pfam" id="PF12796">
    <property type="entry name" value="Ank_2"/>
    <property type="match status" value="1"/>
</dbReference>
<dbReference type="SMART" id="SM00248">
    <property type="entry name" value="ANK"/>
    <property type="match status" value="5"/>
</dbReference>
<dbReference type="InterPro" id="IPR002110">
    <property type="entry name" value="Ankyrin_rpt"/>
</dbReference>
<feature type="repeat" description="ANK" evidence="3">
    <location>
        <begin position="214"/>
        <end position="241"/>
    </location>
</feature>
<dbReference type="Proteomes" id="UP001212841">
    <property type="component" value="Unassembled WGS sequence"/>
</dbReference>
<dbReference type="SUPFAM" id="SSF48403">
    <property type="entry name" value="Ankyrin repeat"/>
    <property type="match status" value="1"/>
</dbReference>
<organism evidence="4 5">
    <name type="scientific">Rhizophlyctis rosea</name>
    <dbReference type="NCBI Taxonomy" id="64517"/>
    <lineage>
        <taxon>Eukaryota</taxon>
        <taxon>Fungi</taxon>
        <taxon>Fungi incertae sedis</taxon>
        <taxon>Chytridiomycota</taxon>
        <taxon>Chytridiomycota incertae sedis</taxon>
        <taxon>Chytridiomycetes</taxon>
        <taxon>Rhizophlyctidales</taxon>
        <taxon>Rhizophlyctidaceae</taxon>
        <taxon>Rhizophlyctis</taxon>
    </lineage>
</organism>
<feature type="repeat" description="ANK" evidence="3">
    <location>
        <begin position="239"/>
        <end position="271"/>
    </location>
</feature>
<sequence>MSFPISTPPRLPSEILLEIAKLTDPETIRTILHASKPFSKLISPKLISDIDASWHYTQKGEKACWIWAAQYAHTRIIEKLLRELRGPRLESELAWIVKQQRMHFCEWALLAAAGRGNVDIVRLLMGQGRRKPASHPNFDSWVSAWPSDPKKQKEILMEMGVETLFNPHDELDFVNAHFGDCALRRAVLKGHSDVVQLFLTVVGESFRRKNDWLLRMAAKLGRTNVVRVLLEAGADVHSCGDEALLNAATAGHAHTVVALLEDGADLSANNYRAHRSARRCGQWRVVYLLEELTMRRPIDVVRQRGWGAVIREVEEVAWLVLVQNMQHGCWTDACFTHLARMGMRWLSGRQDE</sequence>
<gene>
    <name evidence="4" type="ORF">HK097_008745</name>
</gene>
<comment type="caution">
    <text evidence="4">The sequence shown here is derived from an EMBL/GenBank/DDBJ whole genome shotgun (WGS) entry which is preliminary data.</text>
</comment>
<dbReference type="AlphaFoldDB" id="A0AAD5SI00"/>